<gene>
    <name evidence="1" type="ORF">NS331_23585</name>
</gene>
<dbReference type="Proteomes" id="UP000072741">
    <property type="component" value="Unassembled WGS sequence"/>
</dbReference>
<dbReference type="Gene3D" id="1.20.58.320">
    <property type="entry name" value="TPR-like"/>
    <property type="match status" value="1"/>
</dbReference>
<evidence type="ECO:0000313" key="1">
    <source>
        <dbReference type="EMBL" id="KTT14489.1"/>
    </source>
</evidence>
<dbReference type="OrthoDB" id="7593450at2"/>
<sequence>MSPTSTATTVPPEAAALVDFWRASEPHWFRKSDAFDAEFFARGFQLHLSAARGELDAWLETPAGALALLLLLDQFPRNAFRGTANMYATDARARAVAREALARGHEMGVDAPLRLFFCLPFAHSEALDDQQRSVRLYERLAPEALRHGEEHRDIVQRFGRFPHRNAILLRESTPEELAFLAEGGFAG</sequence>
<accession>A0A147GLZ7</accession>
<dbReference type="InterPro" id="IPR010323">
    <property type="entry name" value="DUF924"/>
</dbReference>
<dbReference type="InterPro" id="IPR011990">
    <property type="entry name" value="TPR-like_helical_dom_sf"/>
</dbReference>
<protein>
    <recommendedName>
        <fullName evidence="3">DUF924 domain-containing protein</fullName>
    </recommendedName>
</protein>
<name>A0A147GLZ7_9BURK</name>
<evidence type="ECO:0008006" key="3">
    <source>
        <dbReference type="Google" id="ProtNLM"/>
    </source>
</evidence>
<proteinExistence type="predicted"/>
<dbReference type="EMBL" id="LDSL01000187">
    <property type="protein sequence ID" value="KTT14489.1"/>
    <property type="molecule type" value="Genomic_DNA"/>
</dbReference>
<organism evidence="1 2">
    <name type="scientific">Pseudacidovorax intermedius</name>
    <dbReference type="NCBI Taxonomy" id="433924"/>
    <lineage>
        <taxon>Bacteria</taxon>
        <taxon>Pseudomonadati</taxon>
        <taxon>Pseudomonadota</taxon>
        <taxon>Betaproteobacteria</taxon>
        <taxon>Burkholderiales</taxon>
        <taxon>Comamonadaceae</taxon>
        <taxon>Pseudacidovorax</taxon>
    </lineage>
</organism>
<dbReference type="SUPFAM" id="SSF48452">
    <property type="entry name" value="TPR-like"/>
    <property type="match status" value="1"/>
</dbReference>
<comment type="caution">
    <text evidence="1">The sequence shown here is derived from an EMBL/GenBank/DDBJ whole genome shotgun (WGS) entry which is preliminary data.</text>
</comment>
<dbReference type="PATRIC" id="fig|433924.3.peg.1930"/>
<dbReference type="AlphaFoldDB" id="A0A147GLZ7"/>
<dbReference type="Pfam" id="PF06041">
    <property type="entry name" value="DUF924"/>
    <property type="match status" value="1"/>
</dbReference>
<dbReference type="Gene3D" id="1.25.40.10">
    <property type="entry name" value="Tetratricopeptide repeat domain"/>
    <property type="match status" value="1"/>
</dbReference>
<dbReference type="RefSeq" id="WP_058644357.1">
    <property type="nucleotide sequence ID" value="NZ_LDSL01000187.1"/>
</dbReference>
<keyword evidence="2" id="KW-1185">Reference proteome</keyword>
<evidence type="ECO:0000313" key="2">
    <source>
        <dbReference type="Proteomes" id="UP000072741"/>
    </source>
</evidence>
<reference evidence="1 2" key="1">
    <citation type="journal article" date="2016" name="Front. Microbiol.">
        <title>Genomic Resource of Rice Seed Associated Bacteria.</title>
        <authorList>
            <person name="Midha S."/>
            <person name="Bansal K."/>
            <person name="Sharma S."/>
            <person name="Kumar N."/>
            <person name="Patil P.P."/>
            <person name="Chaudhry V."/>
            <person name="Patil P.B."/>
        </authorList>
    </citation>
    <scope>NUCLEOTIDE SEQUENCE [LARGE SCALE GENOMIC DNA]</scope>
    <source>
        <strain evidence="1 2">NS331</strain>
    </source>
</reference>